<keyword evidence="3" id="KW-1185">Reference proteome</keyword>
<reference evidence="2" key="1">
    <citation type="journal article" date="2012" name="Nature">
        <title>The tomato genome sequence provides insights into fleshy fruit evolution.</title>
        <authorList>
            <consortium name="Tomato Genome Consortium"/>
        </authorList>
    </citation>
    <scope>NUCLEOTIDE SEQUENCE [LARGE SCALE GENOMIC DNA]</scope>
    <source>
        <strain evidence="2">cv. Heinz 1706</strain>
    </source>
</reference>
<dbReference type="AlphaFoldDB" id="A0A3Q7ICN3"/>
<evidence type="ECO:0000259" key="1">
    <source>
        <dbReference type="Pfam" id="PF25002"/>
    </source>
</evidence>
<dbReference type="PANTHER" id="PTHR34960:SF5">
    <property type="entry name" value="TRANSMEMBRANE PROTEIN"/>
    <property type="match status" value="1"/>
</dbReference>
<accession>A0A3Q7ICN3</accession>
<dbReference type="InterPro" id="IPR056682">
    <property type="entry name" value="DUF7780"/>
</dbReference>
<evidence type="ECO:0000313" key="2">
    <source>
        <dbReference type="EnsemblPlants" id="Solyc10g017860.1.1.1"/>
    </source>
</evidence>
<reference evidence="2" key="2">
    <citation type="submission" date="2019-01" db="UniProtKB">
        <authorList>
            <consortium name="EnsemblPlants"/>
        </authorList>
    </citation>
    <scope>IDENTIFICATION</scope>
    <source>
        <strain evidence="2">cv. Heinz 1706</strain>
    </source>
</reference>
<proteinExistence type="predicted"/>
<dbReference type="InParanoid" id="A0A3Q7ICN3"/>
<protein>
    <recommendedName>
        <fullName evidence="1">DUF7780 domain-containing protein</fullName>
    </recommendedName>
</protein>
<dbReference type="PANTHER" id="PTHR34960">
    <property type="entry name" value="EMB|CAB68146.1-RELATED"/>
    <property type="match status" value="1"/>
</dbReference>
<evidence type="ECO:0000313" key="3">
    <source>
        <dbReference type="Proteomes" id="UP000004994"/>
    </source>
</evidence>
<sequence>MGTLFRKGTRSMSDLIVAHVIESVNVQELKLFKKLINRSKISSNFDILFVLPKNSFFLKTPLLKKTSRF</sequence>
<dbReference type="Pfam" id="PF25002">
    <property type="entry name" value="DUF7780"/>
    <property type="match status" value="1"/>
</dbReference>
<feature type="domain" description="DUF7780" evidence="1">
    <location>
        <begin position="1"/>
        <end position="55"/>
    </location>
</feature>
<dbReference type="PaxDb" id="4081-Solyc10g017860.1.1"/>
<organism evidence="2">
    <name type="scientific">Solanum lycopersicum</name>
    <name type="common">Tomato</name>
    <name type="synonym">Lycopersicon esculentum</name>
    <dbReference type="NCBI Taxonomy" id="4081"/>
    <lineage>
        <taxon>Eukaryota</taxon>
        <taxon>Viridiplantae</taxon>
        <taxon>Streptophyta</taxon>
        <taxon>Embryophyta</taxon>
        <taxon>Tracheophyta</taxon>
        <taxon>Spermatophyta</taxon>
        <taxon>Magnoliopsida</taxon>
        <taxon>eudicotyledons</taxon>
        <taxon>Gunneridae</taxon>
        <taxon>Pentapetalae</taxon>
        <taxon>asterids</taxon>
        <taxon>lamiids</taxon>
        <taxon>Solanales</taxon>
        <taxon>Solanaceae</taxon>
        <taxon>Solanoideae</taxon>
        <taxon>Solaneae</taxon>
        <taxon>Solanum</taxon>
        <taxon>Solanum subgen. Lycopersicon</taxon>
    </lineage>
</organism>
<dbReference type="EnsemblPlants" id="Solyc10g017860.1.1">
    <property type="protein sequence ID" value="Solyc10g017860.1.1.1"/>
    <property type="gene ID" value="Solyc10g017860.1"/>
</dbReference>
<dbReference type="Proteomes" id="UP000004994">
    <property type="component" value="Chromosome 10"/>
</dbReference>
<dbReference type="Gramene" id="Solyc10g017860.1.1">
    <property type="protein sequence ID" value="Solyc10g017860.1.1.1"/>
    <property type="gene ID" value="Solyc10g017860.1"/>
</dbReference>
<name>A0A3Q7ICN3_SOLLC</name>